<name>A0ABR3UCU2_9PLEO</name>
<evidence type="ECO:0000259" key="15">
    <source>
        <dbReference type="PROSITE" id="PS51192"/>
    </source>
</evidence>
<accession>A0ABR3UCU2</accession>
<proteinExistence type="inferred from homology"/>
<dbReference type="Gene3D" id="3.40.50.300">
    <property type="entry name" value="P-loop containing nucleotide triphosphate hydrolases"/>
    <property type="match status" value="2"/>
</dbReference>
<evidence type="ECO:0000256" key="9">
    <source>
        <dbReference type="ARBA" id="ARBA00022884"/>
    </source>
</evidence>
<reference evidence="18 19" key="1">
    <citation type="submission" date="2024-09" db="EMBL/GenBank/DDBJ databases">
        <title>T2T genomes of carrot and Alternaria dauci and their utility for understanding host-pathogen interaction during carrot leaf blight disease.</title>
        <authorList>
            <person name="Liu W."/>
            <person name="Xu S."/>
            <person name="Ou C."/>
            <person name="Liu X."/>
            <person name="Zhuang F."/>
            <person name="Deng X.W."/>
        </authorList>
    </citation>
    <scope>NUCLEOTIDE SEQUENCE [LARGE SCALE GENOMIC DNA]</scope>
    <source>
        <strain evidence="18 19">A2016</strain>
    </source>
</reference>
<dbReference type="Pfam" id="PF00270">
    <property type="entry name" value="DEAD"/>
    <property type="match status" value="1"/>
</dbReference>
<comment type="catalytic activity">
    <reaction evidence="12">
        <text>ATP + H2O = ADP + phosphate + H(+)</text>
        <dbReference type="Rhea" id="RHEA:13065"/>
        <dbReference type="ChEBI" id="CHEBI:15377"/>
        <dbReference type="ChEBI" id="CHEBI:15378"/>
        <dbReference type="ChEBI" id="CHEBI:30616"/>
        <dbReference type="ChEBI" id="CHEBI:43474"/>
        <dbReference type="ChEBI" id="CHEBI:456216"/>
        <dbReference type="EC" id="3.6.4.13"/>
    </reaction>
</comment>
<evidence type="ECO:0000256" key="10">
    <source>
        <dbReference type="ARBA" id="ARBA00023242"/>
    </source>
</evidence>
<dbReference type="Pfam" id="PF00271">
    <property type="entry name" value="Helicase_C"/>
    <property type="match status" value="1"/>
</dbReference>
<evidence type="ECO:0000256" key="2">
    <source>
        <dbReference type="ARBA" id="ARBA00004123"/>
    </source>
</evidence>
<comment type="function">
    <text evidence="1">ATP-binding RNA helicase involved in the biogenesis of 60S ribosomal subunits and is required for the normal formation of 25S and 5.8S rRNAs.</text>
</comment>
<evidence type="ECO:0000256" key="8">
    <source>
        <dbReference type="ARBA" id="ARBA00022840"/>
    </source>
</evidence>
<feature type="region of interest" description="Disordered" evidence="14">
    <location>
        <begin position="534"/>
        <end position="555"/>
    </location>
</feature>
<evidence type="ECO:0000313" key="19">
    <source>
        <dbReference type="Proteomes" id="UP001578633"/>
    </source>
</evidence>
<keyword evidence="7" id="KW-0347">Helicase</keyword>
<feature type="domain" description="Helicase ATP-binding" evidence="15">
    <location>
        <begin position="261"/>
        <end position="431"/>
    </location>
</feature>
<dbReference type="SMART" id="SM00487">
    <property type="entry name" value="DEXDc"/>
    <property type="match status" value="1"/>
</dbReference>
<keyword evidence="9" id="KW-0694">RNA-binding</keyword>
<dbReference type="PANTHER" id="PTHR47959">
    <property type="entry name" value="ATP-DEPENDENT RNA HELICASE RHLE-RELATED"/>
    <property type="match status" value="1"/>
</dbReference>
<evidence type="ECO:0000256" key="12">
    <source>
        <dbReference type="ARBA" id="ARBA00047984"/>
    </source>
</evidence>
<comment type="similarity">
    <text evidence="11">Belongs to the DEAD box helicase family. DDX56/DBP9 subfamily.</text>
</comment>
<dbReference type="SUPFAM" id="SSF52540">
    <property type="entry name" value="P-loop containing nucleoside triphosphate hydrolases"/>
    <property type="match status" value="2"/>
</dbReference>
<feature type="compositionally biased region" description="Low complexity" evidence="14">
    <location>
        <begin position="179"/>
        <end position="210"/>
    </location>
</feature>
<dbReference type="PANTHER" id="PTHR47959:SF21">
    <property type="entry name" value="DEAD-BOX HELICASE 56"/>
    <property type="match status" value="1"/>
</dbReference>
<evidence type="ECO:0000256" key="6">
    <source>
        <dbReference type="ARBA" id="ARBA00022801"/>
    </source>
</evidence>
<evidence type="ECO:0000256" key="14">
    <source>
        <dbReference type="SAM" id="MobiDB-lite"/>
    </source>
</evidence>
<comment type="caution">
    <text evidence="18">The sequence shown here is derived from an EMBL/GenBank/DDBJ whole genome shotgun (WGS) entry which is preliminary data.</text>
</comment>
<evidence type="ECO:0000313" key="18">
    <source>
        <dbReference type="EMBL" id="KAL1794332.1"/>
    </source>
</evidence>
<feature type="short sequence motif" description="Q motif" evidence="13">
    <location>
        <begin position="230"/>
        <end position="258"/>
    </location>
</feature>
<keyword evidence="4" id="KW-0690">Ribosome biogenesis</keyword>
<evidence type="ECO:0000256" key="7">
    <source>
        <dbReference type="ARBA" id="ARBA00022806"/>
    </source>
</evidence>
<dbReference type="SMART" id="SM00490">
    <property type="entry name" value="HELICc"/>
    <property type="match status" value="1"/>
</dbReference>
<dbReference type="InterPro" id="IPR050079">
    <property type="entry name" value="DEAD_box_RNA_helicase"/>
</dbReference>
<keyword evidence="10" id="KW-0539">Nucleus</keyword>
<sequence>MRNVQYDPTPIDPSDPTGLVNDLFSFQFPGNDSIITTYGVDTPHPYFPAVLDFAGTGILVGATSQYSILVWGCDINRVPYYASYSTAVDFTDTPPGIDLMSTSDQGPDQETIHAVVEALKKLGSDEITKYVVALERMVQDGGRKGMPRATCDDYYTMAKRKLNEHDVPEETSSDESQSEPRSSPEPSTLAETARAPATAATTTATPSTKAKNMKRAKTAAATAPSTPIAASFAELQLEPRLLRAIRDLKWASPTAVQSQAIPLALEGRDILARSGTGTGKTGAYLLPILHKTLQQKGQSLILAPTRELCLQIATVAKSLAQHCGQEIRVRNIAGKESEVVTKAALADKPEIVVATPARAWTNINSSNLAVSDIRTLVVDEGDLINGYGFAEDMENIAREIPVGVQKIVLSATLSTDVESLGSLLCTDPVVLKLADLDKDSQKVKQYVLKVAEDEKFLLIYAMFKLNLIKGKTIIFVGDVDRSYRVKLFLEQFAVKAIVLNSELPLASRTHIVESFNTNMYNILIASDETDVVGVQDEESRPKKKAKKDRESKDSGVSRGIDFLNVSCIINFDFPGNYKSYFHRIGRTARAGKSGTAISFIIPKDKYRKHKPTTFAGCEHDEKVLASVEKHQQEGQKLENYNFDMKRLEPFRYRFADALKSVTRIAIREARIKEIHMELAKSQKLSRYFEENPEALAHLRHDQTLNHPARIQPHLKHVPDYLLPGGKKPEDVGFVGLNIPKVRKQYAKGKGRKVVRRNGKVDPLKTFNARGKGKR</sequence>
<dbReference type="Proteomes" id="UP001578633">
    <property type="component" value="Chromosome 7"/>
</dbReference>
<dbReference type="RefSeq" id="XP_069304916.1">
    <property type="nucleotide sequence ID" value="XM_069453934.1"/>
</dbReference>
<dbReference type="InterPro" id="IPR014001">
    <property type="entry name" value="Helicase_ATP-bd"/>
</dbReference>
<evidence type="ECO:0000259" key="17">
    <source>
        <dbReference type="PROSITE" id="PS51195"/>
    </source>
</evidence>
<dbReference type="CDD" id="cd17961">
    <property type="entry name" value="DEADc_DDX56"/>
    <property type="match status" value="1"/>
</dbReference>
<feature type="domain" description="DEAD-box RNA helicase Q" evidence="17">
    <location>
        <begin position="230"/>
        <end position="258"/>
    </location>
</feature>
<dbReference type="CDD" id="cd18787">
    <property type="entry name" value="SF2_C_DEAD"/>
    <property type="match status" value="1"/>
</dbReference>
<feature type="domain" description="Helicase C-terminal" evidence="16">
    <location>
        <begin position="442"/>
        <end position="648"/>
    </location>
</feature>
<evidence type="ECO:0000256" key="13">
    <source>
        <dbReference type="PROSITE-ProRule" id="PRU00552"/>
    </source>
</evidence>
<evidence type="ECO:0000256" key="5">
    <source>
        <dbReference type="ARBA" id="ARBA00022741"/>
    </source>
</evidence>
<dbReference type="PROSITE" id="PS51192">
    <property type="entry name" value="HELICASE_ATP_BIND_1"/>
    <property type="match status" value="1"/>
</dbReference>
<dbReference type="InterPro" id="IPR014014">
    <property type="entry name" value="RNA_helicase_DEAD_Q_motif"/>
</dbReference>
<keyword evidence="5" id="KW-0547">Nucleotide-binding</keyword>
<gene>
    <name evidence="18" type="ORF">ACET3X_007753</name>
</gene>
<protein>
    <recommendedName>
        <fullName evidence="3">RNA helicase</fullName>
        <ecNumber evidence="3">3.6.4.13</ecNumber>
    </recommendedName>
</protein>
<evidence type="ECO:0000256" key="4">
    <source>
        <dbReference type="ARBA" id="ARBA00022517"/>
    </source>
</evidence>
<dbReference type="InterPro" id="IPR001650">
    <property type="entry name" value="Helicase_C-like"/>
</dbReference>
<dbReference type="InterPro" id="IPR027417">
    <property type="entry name" value="P-loop_NTPase"/>
</dbReference>
<comment type="subcellular location">
    <subcellularLocation>
        <location evidence="2">Nucleus</location>
    </subcellularLocation>
</comment>
<keyword evidence="19" id="KW-1185">Reference proteome</keyword>
<evidence type="ECO:0000256" key="3">
    <source>
        <dbReference type="ARBA" id="ARBA00012552"/>
    </source>
</evidence>
<evidence type="ECO:0000259" key="16">
    <source>
        <dbReference type="PROSITE" id="PS51194"/>
    </source>
</evidence>
<evidence type="ECO:0000256" key="11">
    <source>
        <dbReference type="ARBA" id="ARBA00038041"/>
    </source>
</evidence>
<feature type="region of interest" description="Disordered" evidence="14">
    <location>
        <begin position="162"/>
        <end position="225"/>
    </location>
</feature>
<organism evidence="18 19">
    <name type="scientific">Alternaria dauci</name>
    <dbReference type="NCBI Taxonomy" id="48095"/>
    <lineage>
        <taxon>Eukaryota</taxon>
        <taxon>Fungi</taxon>
        <taxon>Dikarya</taxon>
        <taxon>Ascomycota</taxon>
        <taxon>Pezizomycotina</taxon>
        <taxon>Dothideomycetes</taxon>
        <taxon>Pleosporomycetidae</taxon>
        <taxon>Pleosporales</taxon>
        <taxon>Pleosporineae</taxon>
        <taxon>Pleosporaceae</taxon>
        <taxon>Alternaria</taxon>
        <taxon>Alternaria sect. Porri</taxon>
    </lineage>
</organism>
<dbReference type="PROSITE" id="PS51195">
    <property type="entry name" value="Q_MOTIF"/>
    <property type="match status" value="1"/>
</dbReference>
<dbReference type="InterPro" id="IPR011545">
    <property type="entry name" value="DEAD/DEAH_box_helicase_dom"/>
</dbReference>
<keyword evidence="8" id="KW-0067">ATP-binding</keyword>
<dbReference type="EMBL" id="JBHGVX010000007">
    <property type="protein sequence ID" value="KAL1794332.1"/>
    <property type="molecule type" value="Genomic_DNA"/>
</dbReference>
<dbReference type="GeneID" id="96088075"/>
<keyword evidence="6" id="KW-0378">Hydrolase</keyword>
<dbReference type="EC" id="3.6.4.13" evidence="3"/>
<evidence type="ECO:0000256" key="1">
    <source>
        <dbReference type="ARBA" id="ARBA00003706"/>
    </source>
</evidence>
<dbReference type="PROSITE" id="PS51194">
    <property type="entry name" value="HELICASE_CTER"/>
    <property type="match status" value="1"/>
</dbReference>